<protein>
    <submittedName>
        <fullName evidence="3">Uncharacterized protein</fullName>
    </submittedName>
</protein>
<dbReference type="CDD" id="cd00303">
    <property type="entry name" value="retropepsin_like"/>
    <property type="match status" value="1"/>
</dbReference>
<reference evidence="3" key="1">
    <citation type="submission" date="2022-07" db="EMBL/GenBank/DDBJ databases">
        <title>Taxonomy of Aspergillus series Nigri: significant species reduction supported by multi-species coalescent approaches.</title>
        <authorList>
            <person name="Bian C."/>
            <person name="Kusuya Y."/>
            <person name="Sklenar F."/>
            <person name="D'hooge E."/>
            <person name="Yaguchi T."/>
            <person name="Takahashi H."/>
            <person name="Hubka V."/>
        </authorList>
    </citation>
    <scope>NUCLEOTIDE SEQUENCE</scope>
    <source>
        <strain evidence="3">CBS 733.88</strain>
    </source>
</reference>
<dbReference type="EMBL" id="BROQ01000085">
    <property type="protein sequence ID" value="GKZ24384.1"/>
    <property type="molecule type" value="Genomic_DNA"/>
</dbReference>
<dbReference type="AlphaFoldDB" id="A0A9W5YXA1"/>
<sequence>MVSLSRRHRSYYRSETPNYGTYVGRIRRIPVNIPRTFTSLRHRCSLNPDMSQEATGEKSHSDKLYQLSSATSSGLSSTGPADAGRLDSPALRPMPPLEVPADISGRHSEPSGERRWLATAATATLLPACQPVEVANGNSLGRIDFTHLGYLTSSKPQKKPVLITLDTMAQASIMRKDIFEKLGLELEPFDRALRPLQTRSAQTQILPVGLVRNVDWNFAKGARTYTTDFLVVDTDQYDVLISDKEIKRYGLVELSSDVPDNVVAQPTIVQIRCSAPDESQLALQAGFEGGLGVNILTPKGRQILDVVPRSQGRKRDLQLTSGDVVTVCDYVSLHFWLDGTTRSNEEDFYIPVDEKILGILGLPDVHVILGRNCFLTIEELSTNDSFMAPIQLGPLPKDKEKMMMDALIAKIKKAKEDEEKQLES</sequence>
<keyword evidence="1" id="KW-0175">Coiled coil</keyword>
<gene>
    <name evidence="3" type="ORF">AbraCBS73388_011195</name>
</gene>
<dbReference type="InterPro" id="IPR021109">
    <property type="entry name" value="Peptidase_aspartic_dom_sf"/>
</dbReference>
<feature type="coiled-coil region" evidence="1">
    <location>
        <begin position="397"/>
        <end position="424"/>
    </location>
</feature>
<evidence type="ECO:0000313" key="3">
    <source>
        <dbReference type="EMBL" id="GKZ24384.1"/>
    </source>
</evidence>
<dbReference type="Gene3D" id="2.40.70.10">
    <property type="entry name" value="Acid Proteases"/>
    <property type="match status" value="1"/>
</dbReference>
<evidence type="ECO:0000256" key="2">
    <source>
        <dbReference type="SAM" id="MobiDB-lite"/>
    </source>
</evidence>
<proteinExistence type="predicted"/>
<organism evidence="3 4">
    <name type="scientific">Aspergillus brasiliensis</name>
    <dbReference type="NCBI Taxonomy" id="319629"/>
    <lineage>
        <taxon>Eukaryota</taxon>
        <taxon>Fungi</taxon>
        <taxon>Dikarya</taxon>
        <taxon>Ascomycota</taxon>
        <taxon>Pezizomycotina</taxon>
        <taxon>Eurotiomycetes</taxon>
        <taxon>Eurotiomycetidae</taxon>
        <taxon>Eurotiales</taxon>
        <taxon>Aspergillaceae</taxon>
        <taxon>Aspergillus</taxon>
        <taxon>Aspergillus subgen. Circumdati</taxon>
    </lineage>
</organism>
<feature type="compositionally biased region" description="Low complexity" evidence="2">
    <location>
        <begin position="69"/>
        <end position="81"/>
    </location>
</feature>
<accession>A0A9W5YXA1</accession>
<evidence type="ECO:0000256" key="1">
    <source>
        <dbReference type="SAM" id="Coils"/>
    </source>
</evidence>
<feature type="region of interest" description="Disordered" evidence="2">
    <location>
        <begin position="69"/>
        <end position="113"/>
    </location>
</feature>
<evidence type="ECO:0000313" key="4">
    <source>
        <dbReference type="Proteomes" id="UP001143548"/>
    </source>
</evidence>
<dbReference type="Proteomes" id="UP001143548">
    <property type="component" value="Unassembled WGS sequence"/>
</dbReference>
<feature type="compositionally biased region" description="Basic and acidic residues" evidence="2">
    <location>
        <begin position="104"/>
        <end position="113"/>
    </location>
</feature>
<comment type="caution">
    <text evidence="3">The sequence shown here is derived from an EMBL/GenBank/DDBJ whole genome shotgun (WGS) entry which is preliminary data.</text>
</comment>
<name>A0A9W5YXA1_9EURO</name>